<accession>A0ACB9LLE6</accession>
<organism evidence="1 2">
    <name type="scientific">Melastoma candidum</name>
    <dbReference type="NCBI Taxonomy" id="119954"/>
    <lineage>
        <taxon>Eukaryota</taxon>
        <taxon>Viridiplantae</taxon>
        <taxon>Streptophyta</taxon>
        <taxon>Embryophyta</taxon>
        <taxon>Tracheophyta</taxon>
        <taxon>Spermatophyta</taxon>
        <taxon>Magnoliopsida</taxon>
        <taxon>eudicotyledons</taxon>
        <taxon>Gunneridae</taxon>
        <taxon>Pentapetalae</taxon>
        <taxon>rosids</taxon>
        <taxon>malvids</taxon>
        <taxon>Myrtales</taxon>
        <taxon>Melastomataceae</taxon>
        <taxon>Melastomatoideae</taxon>
        <taxon>Melastomateae</taxon>
        <taxon>Melastoma</taxon>
    </lineage>
</organism>
<dbReference type="EMBL" id="CM042890">
    <property type="protein sequence ID" value="KAI4312196.1"/>
    <property type="molecule type" value="Genomic_DNA"/>
</dbReference>
<keyword evidence="2" id="KW-1185">Reference proteome</keyword>
<name>A0ACB9LLE6_9MYRT</name>
<dbReference type="Proteomes" id="UP001057402">
    <property type="component" value="Chromosome 11"/>
</dbReference>
<evidence type="ECO:0000313" key="2">
    <source>
        <dbReference type="Proteomes" id="UP001057402"/>
    </source>
</evidence>
<protein>
    <submittedName>
        <fullName evidence="1">Uncharacterized protein</fullName>
    </submittedName>
</protein>
<evidence type="ECO:0000313" key="1">
    <source>
        <dbReference type="EMBL" id="KAI4312196.1"/>
    </source>
</evidence>
<sequence>MGSGFEALELLKEMEREGLVPSQITVEKEFALSYHSEKIAVAFILINTGAGVPIRVVKNLRRLSPGDEAHIEHLWKGDHHTGSKLVSPFQWRQVFLQGLLVVGNMCSFSRNKRILIMHN</sequence>
<gene>
    <name evidence="1" type="ORF">MLD38_037035</name>
</gene>
<proteinExistence type="predicted"/>
<comment type="caution">
    <text evidence="1">The sequence shown here is derived from an EMBL/GenBank/DDBJ whole genome shotgun (WGS) entry which is preliminary data.</text>
</comment>
<reference evidence="2" key="1">
    <citation type="journal article" date="2023" name="Front. Plant Sci.">
        <title>Chromosomal-level genome assembly of Melastoma candidum provides insights into trichome evolution.</title>
        <authorList>
            <person name="Zhong Y."/>
            <person name="Wu W."/>
            <person name="Sun C."/>
            <person name="Zou P."/>
            <person name="Liu Y."/>
            <person name="Dai S."/>
            <person name="Zhou R."/>
        </authorList>
    </citation>
    <scope>NUCLEOTIDE SEQUENCE [LARGE SCALE GENOMIC DNA]</scope>
</reference>